<organism evidence="3">
    <name type="scientific">Thiothrix subterranea</name>
    <dbReference type="NCBI Taxonomy" id="2735563"/>
    <lineage>
        <taxon>Bacteria</taxon>
        <taxon>Pseudomonadati</taxon>
        <taxon>Pseudomonadota</taxon>
        <taxon>Gammaproteobacteria</taxon>
        <taxon>Thiotrichales</taxon>
        <taxon>Thiotrichaceae</taxon>
        <taxon>Thiothrix</taxon>
    </lineage>
</organism>
<gene>
    <name evidence="2" type="ORF">RCC75_20990</name>
    <name evidence="3" type="ORF">RCG00_12580</name>
</gene>
<evidence type="ECO:0000313" key="3">
    <source>
        <dbReference type="EMBL" id="WML85138.1"/>
    </source>
</evidence>
<dbReference type="AlphaFoldDB" id="A0AA51MJK1"/>
<accession>A0AA51MJK1</accession>
<name>A0AA51MJK1_9GAMM</name>
<feature type="transmembrane region" description="Helical" evidence="1">
    <location>
        <begin position="6"/>
        <end position="30"/>
    </location>
</feature>
<dbReference type="Proteomes" id="UP001223336">
    <property type="component" value="Unassembled WGS sequence"/>
</dbReference>
<dbReference type="EMBL" id="JAVFKN010000061">
    <property type="protein sequence ID" value="MDQ5771013.1"/>
    <property type="molecule type" value="Genomic_DNA"/>
</dbReference>
<dbReference type="RefSeq" id="WP_308136658.1">
    <property type="nucleotide sequence ID" value="NZ_CP133217.1"/>
</dbReference>
<evidence type="ECO:0000313" key="2">
    <source>
        <dbReference type="EMBL" id="MDQ5771013.1"/>
    </source>
</evidence>
<reference evidence="3 4" key="1">
    <citation type="submission" date="2023-08" db="EMBL/GenBank/DDBJ databases">
        <title>New molecular markers tilS and rpoB for phylogenetic and monitoring studies of the genus Thiothrix biodiversity.</title>
        <authorList>
            <person name="Ravin N.V."/>
            <person name="Smolyakov D."/>
            <person name="Markov N.D."/>
            <person name="Beletsky A.V."/>
            <person name="Mardanov A.V."/>
            <person name="Rudenko T.S."/>
            <person name="Grabovich M.Y."/>
        </authorList>
    </citation>
    <scope>NUCLEOTIDE SEQUENCE</scope>
    <source>
        <strain evidence="3">DNT52</strain>
        <strain evidence="2 4">H33</strain>
    </source>
</reference>
<keyword evidence="1" id="KW-1133">Transmembrane helix</keyword>
<keyword evidence="1" id="KW-0472">Membrane</keyword>
<sequence>MIDLKPADWIAITSSIGTFLSSFFILMTLFELKVQRKHSYIPDLVIPEIVFYYKNEFSNYIKTWTTDDQKFISLRIHNIGLDVAKNINFKWSYDIHGMIELFYKLSEPDKGELYIDSVENRLIYKKDGVLEAGSSLSIDDRHADFLMASKDNSKEYNLDLPNSYIVIATAIYKHAKINEVFDVNSFDDGLLPLTLTITYKDVGGNFYRKEFKVDIKFFMKSINAKETDLLKIHIMRGRIYIKEY</sequence>
<keyword evidence="1" id="KW-0812">Transmembrane</keyword>
<dbReference type="EMBL" id="CP133217">
    <property type="protein sequence ID" value="WML85138.1"/>
    <property type="molecule type" value="Genomic_DNA"/>
</dbReference>
<evidence type="ECO:0000256" key="1">
    <source>
        <dbReference type="SAM" id="Phobius"/>
    </source>
</evidence>
<keyword evidence="4" id="KW-1185">Reference proteome</keyword>
<proteinExistence type="predicted"/>
<dbReference type="Proteomes" id="UP001229862">
    <property type="component" value="Chromosome"/>
</dbReference>
<protein>
    <submittedName>
        <fullName evidence="3">Uncharacterized protein</fullName>
    </submittedName>
</protein>
<evidence type="ECO:0000313" key="4">
    <source>
        <dbReference type="Proteomes" id="UP001223336"/>
    </source>
</evidence>